<comment type="caution">
    <text evidence="1">The sequence shown here is derived from an EMBL/GenBank/DDBJ whole genome shotgun (WGS) entry which is preliminary data.</text>
</comment>
<dbReference type="EMBL" id="LAZR01012244">
    <property type="protein sequence ID" value="KKM27853.1"/>
    <property type="molecule type" value="Genomic_DNA"/>
</dbReference>
<evidence type="ECO:0008006" key="2">
    <source>
        <dbReference type="Google" id="ProtNLM"/>
    </source>
</evidence>
<organism evidence="1">
    <name type="scientific">marine sediment metagenome</name>
    <dbReference type="NCBI Taxonomy" id="412755"/>
    <lineage>
        <taxon>unclassified sequences</taxon>
        <taxon>metagenomes</taxon>
        <taxon>ecological metagenomes</taxon>
    </lineage>
</organism>
<proteinExistence type="predicted"/>
<dbReference type="AlphaFoldDB" id="A0A0F9L0W4"/>
<accession>A0A0F9L0W4</accession>
<evidence type="ECO:0000313" key="1">
    <source>
        <dbReference type="EMBL" id="KKM27853.1"/>
    </source>
</evidence>
<sequence>MKTVHVKHAGWNVLQDGVKKPIATHSGKTEATTAGRSVAKALADEIGEPVTLEIETFDGELDATKIYRPSGRRKAE</sequence>
<gene>
    <name evidence="1" type="ORF">LCGC14_1570530</name>
</gene>
<protein>
    <recommendedName>
        <fullName evidence="2">DUF2188 domain-containing protein</fullName>
    </recommendedName>
</protein>
<name>A0A0F9L0W4_9ZZZZ</name>
<reference evidence="1" key="1">
    <citation type="journal article" date="2015" name="Nature">
        <title>Complex archaea that bridge the gap between prokaryotes and eukaryotes.</title>
        <authorList>
            <person name="Spang A."/>
            <person name="Saw J.H."/>
            <person name="Jorgensen S.L."/>
            <person name="Zaremba-Niedzwiedzka K."/>
            <person name="Martijn J."/>
            <person name="Lind A.E."/>
            <person name="van Eijk R."/>
            <person name="Schleper C."/>
            <person name="Guy L."/>
            <person name="Ettema T.J."/>
        </authorList>
    </citation>
    <scope>NUCLEOTIDE SEQUENCE</scope>
</reference>